<protein>
    <submittedName>
        <fullName evidence="2">Uncharacterized protein</fullName>
    </submittedName>
</protein>
<keyword evidence="1" id="KW-0175">Coiled coil</keyword>
<keyword evidence="3" id="KW-1185">Reference proteome</keyword>
<reference evidence="2 3" key="1">
    <citation type="submission" date="2014-08" db="EMBL/GenBank/DDBJ databases">
        <title>Draft genome sequence of a novel L-asparaginase producing marine bacterium, Halomonas campaniensis.</title>
        <authorList>
            <person name="Sundarakrishnan B."/>
            <person name="Moushumi Priya A."/>
            <person name="Raman G."/>
            <person name="Sakthivel N."/>
            <person name="Park S."/>
            <person name="Jayachandran S."/>
        </authorList>
    </citation>
    <scope>NUCLEOTIDE SEQUENCE [LARGE SCALE GENOMIC DNA]</scope>
    <source>
        <strain evidence="2 3">SK03</strain>
    </source>
</reference>
<comment type="caution">
    <text evidence="2">The sequence shown here is derived from an EMBL/GenBank/DDBJ whole genome shotgun (WGS) entry which is preliminary data.</text>
</comment>
<evidence type="ECO:0000313" key="3">
    <source>
        <dbReference type="Proteomes" id="UP000197334"/>
    </source>
</evidence>
<dbReference type="RefSeq" id="WP_088700359.1">
    <property type="nucleotide sequence ID" value="NZ_JPUA01000032.1"/>
</dbReference>
<dbReference type="AlphaFoldDB" id="A0A246RZB8"/>
<feature type="coiled-coil region" evidence="1">
    <location>
        <begin position="77"/>
        <end position="104"/>
    </location>
</feature>
<dbReference type="Proteomes" id="UP000197334">
    <property type="component" value="Unassembled WGS sequence"/>
</dbReference>
<organism evidence="2 3">
    <name type="scientific">Halomonas campaniensis</name>
    <dbReference type="NCBI Taxonomy" id="213554"/>
    <lineage>
        <taxon>Bacteria</taxon>
        <taxon>Pseudomonadati</taxon>
        <taxon>Pseudomonadota</taxon>
        <taxon>Gammaproteobacteria</taxon>
        <taxon>Oceanospirillales</taxon>
        <taxon>Halomonadaceae</taxon>
        <taxon>Halomonas</taxon>
    </lineage>
</organism>
<accession>A0A246RZB8</accession>
<evidence type="ECO:0000256" key="1">
    <source>
        <dbReference type="SAM" id="Coils"/>
    </source>
</evidence>
<proteinExistence type="predicted"/>
<dbReference type="EMBL" id="JPUA01000032">
    <property type="protein sequence ID" value="OWV29471.1"/>
    <property type="molecule type" value="Genomic_DNA"/>
</dbReference>
<evidence type="ECO:0000313" key="2">
    <source>
        <dbReference type="EMBL" id="OWV29471.1"/>
    </source>
</evidence>
<dbReference type="OrthoDB" id="6174445at2"/>
<sequence>MSEENPDNAVRSRPILERHLQTLLLAVVAGLIGWQGVTTLKLSESSARQDERVSHLITLTEQLRQDLRDMDSQFLTRREAEVHRNETRSKIEILESRMNRLEGAQ</sequence>
<name>A0A246RZB8_9GAMM</name>
<gene>
    <name evidence="2" type="ORF">JI62_11695</name>
</gene>